<evidence type="ECO:0000313" key="5">
    <source>
        <dbReference type="EMBL" id="OJD12367.1"/>
    </source>
</evidence>
<dbReference type="PRINTS" id="PR00196">
    <property type="entry name" value="ANNEXIN"/>
</dbReference>
<sequence length="478" mass="52178">MADPNAPGPNQSSAGHPPPPQHGQYPPQQYGAPPPQGFPPQGAPPPGAPAYGAPPPLQGQYQYPPYGQYPPQSPYPPQQGQYPPQGQYPSQYQPQPYPQQYQQPQAQYQYQQPPYGYPPQPPPAGYNAQQPAAPGYGVPPPGQNPSLQPNTSPGTLTGAPPSIGYIPGQMSPHDLSSVADRLRAAMERFSTNQNALIEILSKADPLEIERLKDTFAKKFGSDLKEDIKSKTSANFKTVLVALVHGPLKQDVHALREAVKGAGTDEAMLNDVLLGRSNADIRAIKTAYAAEFTKRTLEADVRGDLSGDVKALFNIILTASRAEENEPILPDDINRAVKDIRSATATLSSDAALVGRVFARHSNAQLRAIKQQYDAQYKTVLERTIKSKFSGHMQEALLAMLQSAVDPIKRDVEGLENAMKGWGTKDGHLIERLVRIHWDKARLAQVKAMYKSIYYKELSSRIKGETSGHYRSALLAIAE</sequence>
<dbReference type="VEuPathDB" id="FungiDB:AJ78_07027"/>
<comment type="caution">
    <text evidence="5">The sequence shown here is derived from an EMBL/GenBank/DDBJ whole genome shotgun (WGS) entry which is preliminary data.</text>
</comment>
<gene>
    <name evidence="5" type="ORF">AJ78_07027</name>
</gene>
<dbReference type="SMART" id="SM00335">
    <property type="entry name" value="ANX"/>
    <property type="match status" value="4"/>
</dbReference>
<name>A0A1J9Q862_9EURO</name>
<reference evidence="5 6" key="1">
    <citation type="submission" date="2015-07" db="EMBL/GenBank/DDBJ databases">
        <title>Emmonsia species relationships and genome sequence.</title>
        <authorList>
            <consortium name="The Broad Institute Genomics Platform"/>
            <person name="Cuomo C.A."/>
            <person name="Munoz J.F."/>
            <person name="Imamovic A."/>
            <person name="Priest M.E."/>
            <person name="Young S."/>
            <person name="Clay O.K."/>
            <person name="McEwen J.G."/>
        </authorList>
    </citation>
    <scope>NUCLEOTIDE SEQUENCE [LARGE SCALE GENOMIC DNA]</scope>
    <source>
        <strain evidence="5 6">UAMH 9510</strain>
    </source>
</reference>
<dbReference type="GO" id="GO:0012506">
    <property type="term" value="C:vesicle membrane"/>
    <property type="evidence" value="ECO:0007669"/>
    <property type="project" value="TreeGrafter"/>
</dbReference>
<dbReference type="Gene3D" id="1.10.220.10">
    <property type="entry name" value="Annexin"/>
    <property type="match status" value="4"/>
</dbReference>
<dbReference type="SUPFAM" id="SSF47874">
    <property type="entry name" value="Annexin"/>
    <property type="match status" value="1"/>
</dbReference>
<dbReference type="Proteomes" id="UP000182235">
    <property type="component" value="Unassembled WGS sequence"/>
</dbReference>
<feature type="compositionally biased region" description="Pro residues" evidence="4">
    <location>
        <begin position="32"/>
        <end position="57"/>
    </location>
</feature>
<feature type="compositionally biased region" description="Pro residues" evidence="4">
    <location>
        <begin position="115"/>
        <end position="124"/>
    </location>
</feature>
<evidence type="ECO:0000313" key="6">
    <source>
        <dbReference type="Proteomes" id="UP000182235"/>
    </source>
</evidence>
<dbReference type="Pfam" id="PF00191">
    <property type="entry name" value="Annexin"/>
    <property type="match status" value="4"/>
</dbReference>
<dbReference type="GO" id="GO:0005634">
    <property type="term" value="C:nucleus"/>
    <property type="evidence" value="ECO:0007669"/>
    <property type="project" value="TreeGrafter"/>
</dbReference>
<accession>A0A1J9Q862</accession>
<dbReference type="GO" id="GO:0005509">
    <property type="term" value="F:calcium ion binding"/>
    <property type="evidence" value="ECO:0007669"/>
    <property type="project" value="InterPro"/>
</dbReference>
<dbReference type="PANTHER" id="PTHR10502:SF102">
    <property type="entry name" value="ANNEXIN B11"/>
    <property type="match status" value="1"/>
</dbReference>
<dbReference type="GO" id="GO:0005544">
    <property type="term" value="F:calcium-dependent phospholipid binding"/>
    <property type="evidence" value="ECO:0007669"/>
    <property type="project" value="InterPro"/>
</dbReference>
<dbReference type="STRING" id="1447872.A0A1J9Q862"/>
<feature type="compositionally biased region" description="Low complexity" evidence="4">
    <location>
        <begin position="125"/>
        <end position="136"/>
    </location>
</feature>
<dbReference type="PROSITE" id="PS51897">
    <property type="entry name" value="ANNEXIN_2"/>
    <property type="match status" value="4"/>
</dbReference>
<feature type="compositionally biased region" description="Low complexity" evidence="4">
    <location>
        <begin position="78"/>
        <end position="114"/>
    </location>
</feature>
<feature type="compositionally biased region" description="Polar residues" evidence="4">
    <location>
        <begin position="144"/>
        <end position="155"/>
    </location>
</feature>
<dbReference type="InterPro" id="IPR009117">
    <property type="entry name" value="ANX14"/>
</dbReference>
<dbReference type="GO" id="GO:0005886">
    <property type="term" value="C:plasma membrane"/>
    <property type="evidence" value="ECO:0007669"/>
    <property type="project" value="TreeGrafter"/>
</dbReference>
<dbReference type="InterPro" id="IPR037104">
    <property type="entry name" value="Annexin_sf"/>
</dbReference>
<evidence type="ECO:0000256" key="1">
    <source>
        <dbReference type="ARBA" id="ARBA00007831"/>
    </source>
</evidence>
<dbReference type="GO" id="GO:0005737">
    <property type="term" value="C:cytoplasm"/>
    <property type="evidence" value="ECO:0007669"/>
    <property type="project" value="TreeGrafter"/>
</dbReference>
<dbReference type="OrthoDB" id="37886at2759"/>
<dbReference type="InterPro" id="IPR018502">
    <property type="entry name" value="Annexin_repeat"/>
</dbReference>
<feature type="compositionally biased region" description="Low complexity" evidence="4">
    <location>
        <begin position="22"/>
        <end position="31"/>
    </location>
</feature>
<evidence type="ECO:0000256" key="2">
    <source>
        <dbReference type="ARBA" id="ARBA00022737"/>
    </source>
</evidence>
<evidence type="ECO:0008006" key="7">
    <source>
        <dbReference type="Google" id="ProtNLM"/>
    </source>
</evidence>
<dbReference type="AlphaFoldDB" id="A0A1J9Q862"/>
<keyword evidence="6" id="KW-1185">Reference proteome</keyword>
<dbReference type="InterPro" id="IPR001464">
    <property type="entry name" value="Annexin"/>
</dbReference>
<keyword evidence="3" id="KW-0041">Annexin</keyword>
<evidence type="ECO:0000256" key="3">
    <source>
        <dbReference type="ARBA" id="ARBA00023216"/>
    </source>
</evidence>
<dbReference type="GO" id="GO:0001786">
    <property type="term" value="F:phosphatidylserine binding"/>
    <property type="evidence" value="ECO:0007669"/>
    <property type="project" value="TreeGrafter"/>
</dbReference>
<comment type="similarity">
    <text evidence="1">Belongs to the annexin family.</text>
</comment>
<proteinExistence type="inferred from homology"/>
<dbReference type="PRINTS" id="PR01813">
    <property type="entry name" value="ANNEXINFUNGI"/>
</dbReference>
<dbReference type="EMBL" id="LGRN01000414">
    <property type="protein sequence ID" value="OJD12367.1"/>
    <property type="molecule type" value="Genomic_DNA"/>
</dbReference>
<organism evidence="5 6">
    <name type="scientific">Emergomyces pasteurianus Ep9510</name>
    <dbReference type="NCBI Taxonomy" id="1447872"/>
    <lineage>
        <taxon>Eukaryota</taxon>
        <taxon>Fungi</taxon>
        <taxon>Dikarya</taxon>
        <taxon>Ascomycota</taxon>
        <taxon>Pezizomycotina</taxon>
        <taxon>Eurotiomycetes</taxon>
        <taxon>Eurotiomycetidae</taxon>
        <taxon>Onygenales</taxon>
        <taxon>Ajellomycetaceae</taxon>
        <taxon>Emergomyces</taxon>
    </lineage>
</organism>
<keyword evidence="2" id="KW-0677">Repeat</keyword>
<feature type="compositionally biased region" description="Pro residues" evidence="4">
    <location>
        <begin position="67"/>
        <end position="77"/>
    </location>
</feature>
<dbReference type="PANTHER" id="PTHR10502">
    <property type="entry name" value="ANNEXIN"/>
    <property type="match status" value="1"/>
</dbReference>
<evidence type="ECO:0000256" key="4">
    <source>
        <dbReference type="SAM" id="MobiDB-lite"/>
    </source>
</evidence>
<protein>
    <recommendedName>
        <fullName evidence="7">Annexin</fullName>
    </recommendedName>
</protein>
<feature type="region of interest" description="Disordered" evidence="4">
    <location>
        <begin position="1"/>
        <end position="161"/>
    </location>
</feature>